<reference evidence="1" key="1">
    <citation type="journal article" date="2021" name="Proc. Natl. Acad. Sci. U.S.A.">
        <title>A Catalog of Tens of Thousands of Viruses from Human Metagenomes Reveals Hidden Associations with Chronic Diseases.</title>
        <authorList>
            <person name="Tisza M.J."/>
            <person name="Buck C.B."/>
        </authorList>
    </citation>
    <scope>NUCLEOTIDE SEQUENCE</scope>
    <source>
        <strain evidence="1">CtRwl19</strain>
    </source>
</reference>
<proteinExistence type="predicted"/>
<dbReference type="EMBL" id="BK032716">
    <property type="protein sequence ID" value="DAF56493.1"/>
    <property type="molecule type" value="Genomic_DNA"/>
</dbReference>
<accession>A0A8S5SZJ1</accession>
<evidence type="ECO:0000313" key="1">
    <source>
        <dbReference type="EMBL" id="DAF56493.1"/>
    </source>
</evidence>
<sequence length="30" mass="3506">MQVFMYFYIFLCTDYAKITPSGLIYGGLYS</sequence>
<name>A0A8S5SZJ1_9CAUD</name>
<protein>
    <submittedName>
        <fullName evidence="1">Uncharacterized protein</fullName>
    </submittedName>
</protein>
<organism evidence="1">
    <name type="scientific">Siphoviridae sp. ctRwl19</name>
    <dbReference type="NCBI Taxonomy" id="2827871"/>
    <lineage>
        <taxon>Viruses</taxon>
        <taxon>Duplodnaviria</taxon>
        <taxon>Heunggongvirae</taxon>
        <taxon>Uroviricota</taxon>
        <taxon>Caudoviricetes</taxon>
    </lineage>
</organism>